<dbReference type="EMBL" id="WHJG01000080">
    <property type="protein sequence ID" value="NHZ84065.1"/>
    <property type="molecule type" value="Genomic_DNA"/>
</dbReference>
<organism evidence="1 2">
    <name type="scientific">Massilia frigida</name>
    <dbReference type="NCBI Taxonomy" id="2609281"/>
    <lineage>
        <taxon>Bacteria</taxon>
        <taxon>Pseudomonadati</taxon>
        <taxon>Pseudomonadota</taxon>
        <taxon>Betaproteobacteria</taxon>
        <taxon>Burkholderiales</taxon>
        <taxon>Oxalobacteraceae</taxon>
        <taxon>Telluria group</taxon>
        <taxon>Massilia</taxon>
    </lineage>
</organism>
<name>A0ABX0NKB3_9BURK</name>
<evidence type="ECO:0000313" key="2">
    <source>
        <dbReference type="Proteomes" id="UP000621455"/>
    </source>
</evidence>
<reference evidence="1 2" key="1">
    <citation type="submission" date="2019-10" db="EMBL/GenBank/DDBJ databases">
        <title>Taxonomy of Antarctic Massilia spp.: description of Massilia rubra sp. nov., Massilia aquatica sp. nov., Massilia mucilaginosa sp. nov., Massilia frigida sp. nov. isolated from streams, lakes and regoliths.</title>
        <authorList>
            <person name="Holochova P."/>
            <person name="Sedlacek I."/>
            <person name="Kralova S."/>
            <person name="Maslanova I."/>
            <person name="Busse H.-J."/>
            <person name="Stankova E."/>
            <person name="Vrbovska V."/>
            <person name="Kovarovic V."/>
            <person name="Bartak M."/>
            <person name="Svec P."/>
            <person name="Pantucek R."/>
        </authorList>
    </citation>
    <scope>NUCLEOTIDE SEQUENCE [LARGE SCALE GENOMIC DNA]</scope>
    <source>
        <strain evidence="1 2">CCM 8695</strain>
    </source>
</reference>
<evidence type="ECO:0008006" key="3">
    <source>
        <dbReference type="Google" id="ProtNLM"/>
    </source>
</evidence>
<evidence type="ECO:0000313" key="1">
    <source>
        <dbReference type="EMBL" id="NHZ84065.1"/>
    </source>
</evidence>
<keyword evidence="2" id="KW-1185">Reference proteome</keyword>
<comment type="caution">
    <text evidence="1">The sequence shown here is derived from an EMBL/GenBank/DDBJ whole genome shotgun (WGS) entry which is preliminary data.</text>
</comment>
<protein>
    <recommendedName>
        <fullName evidence="3">IS110 family transposase</fullName>
    </recommendedName>
</protein>
<sequence>MVMEQFTKLVGMDVHKATIAVSVAERAGEVRFLGEIANTAEAITKLVRKLRKGIAELSSCYEAGPCGYGLHRQLTELR</sequence>
<accession>A0ABX0NKB3</accession>
<proteinExistence type="predicted"/>
<dbReference type="Proteomes" id="UP000621455">
    <property type="component" value="Unassembled WGS sequence"/>
</dbReference>
<gene>
    <name evidence="1" type="ORF">F2P44_33100</name>
</gene>